<name>A0A9P7Y7V9_9HELO</name>
<dbReference type="GO" id="GO:0046983">
    <property type="term" value="F:protein dimerization activity"/>
    <property type="evidence" value="ECO:0007669"/>
    <property type="project" value="InterPro"/>
</dbReference>
<proteinExistence type="predicted"/>
<evidence type="ECO:0008006" key="3">
    <source>
        <dbReference type="Google" id="ProtNLM"/>
    </source>
</evidence>
<dbReference type="GO" id="GO:0003677">
    <property type="term" value="F:DNA binding"/>
    <property type="evidence" value="ECO:0007669"/>
    <property type="project" value="InterPro"/>
</dbReference>
<dbReference type="GO" id="GO:0045944">
    <property type="term" value="P:positive regulation of transcription by RNA polymerase II"/>
    <property type="evidence" value="ECO:0007669"/>
    <property type="project" value="UniProtKB-ARBA"/>
</dbReference>
<evidence type="ECO:0000313" key="2">
    <source>
        <dbReference type="Proteomes" id="UP000824998"/>
    </source>
</evidence>
<organism evidence="1 2">
    <name type="scientific">Amylocarpus encephaloides</name>
    <dbReference type="NCBI Taxonomy" id="45428"/>
    <lineage>
        <taxon>Eukaryota</taxon>
        <taxon>Fungi</taxon>
        <taxon>Dikarya</taxon>
        <taxon>Ascomycota</taxon>
        <taxon>Pezizomycotina</taxon>
        <taxon>Leotiomycetes</taxon>
        <taxon>Helotiales</taxon>
        <taxon>Helotiales incertae sedis</taxon>
        <taxon>Amylocarpus</taxon>
    </lineage>
</organism>
<reference evidence="1" key="1">
    <citation type="journal article" date="2021" name="IMA Fungus">
        <title>Genomic characterization of three marine fungi, including Emericellopsis atlantica sp. nov. with signatures of a generalist lifestyle and marine biomass degradation.</title>
        <authorList>
            <person name="Hagestad O.C."/>
            <person name="Hou L."/>
            <person name="Andersen J.H."/>
            <person name="Hansen E.H."/>
            <person name="Altermark B."/>
            <person name="Li C."/>
            <person name="Kuhnert E."/>
            <person name="Cox R.J."/>
            <person name="Crous P.W."/>
            <person name="Spatafora J.W."/>
            <person name="Lail K."/>
            <person name="Amirebrahimi M."/>
            <person name="Lipzen A."/>
            <person name="Pangilinan J."/>
            <person name="Andreopoulos W."/>
            <person name="Hayes R.D."/>
            <person name="Ng V."/>
            <person name="Grigoriev I.V."/>
            <person name="Jackson S.A."/>
            <person name="Sutton T.D.S."/>
            <person name="Dobson A.D.W."/>
            <person name="Rama T."/>
        </authorList>
    </citation>
    <scope>NUCLEOTIDE SEQUENCE</scope>
    <source>
        <strain evidence="1">TRa018bII</strain>
    </source>
</reference>
<dbReference type="SUPFAM" id="SSF55455">
    <property type="entry name" value="SRF-like"/>
    <property type="match status" value="1"/>
</dbReference>
<sequence>MATGRKSHKGASRRKKTLVKKAHELGQIPGFEVALFVCRRGRVTTYRSINDKAWWPLRSAIDVEYPIPTNLLPHHFET</sequence>
<dbReference type="AlphaFoldDB" id="A0A9P7Y7V9"/>
<keyword evidence="2" id="KW-1185">Reference proteome</keyword>
<comment type="caution">
    <text evidence="1">The sequence shown here is derived from an EMBL/GenBank/DDBJ whole genome shotgun (WGS) entry which is preliminary data.</text>
</comment>
<protein>
    <recommendedName>
        <fullName evidence="3">MADS-box domain-containing protein</fullName>
    </recommendedName>
</protein>
<accession>A0A9P7Y7V9</accession>
<gene>
    <name evidence="1" type="ORF">BJ875DRAFT_489596</name>
</gene>
<dbReference type="EMBL" id="MU251873">
    <property type="protein sequence ID" value="KAG9228715.1"/>
    <property type="molecule type" value="Genomic_DNA"/>
</dbReference>
<evidence type="ECO:0000313" key="1">
    <source>
        <dbReference type="EMBL" id="KAG9228715.1"/>
    </source>
</evidence>
<dbReference type="Gene3D" id="3.40.1810.10">
    <property type="entry name" value="Transcription factor, MADS-box"/>
    <property type="match status" value="1"/>
</dbReference>
<dbReference type="InterPro" id="IPR036879">
    <property type="entry name" value="TF_MADSbox_sf"/>
</dbReference>
<dbReference type="Proteomes" id="UP000824998">
    <property type="component" value="Unassembled WGS sequence"/>
</dbReference>
<dbReference type="OrthoDB" id="1898716at2759"/>